<reference evidence="1 2" key="1">
    <citation type="journal article" date="2022" name="Allergy">
        <title>Genome assembly and annotation of Periplaneta americana reveal a comprehensive cockroach allergen profile.</title>
        <authorList>
            <person name="Wang L."/>
            <person name="Xiong Q."/>
            <person name="Saelim N."/>
            <person name="Wang L."/>
            <person name="Nong W."/>
            <person name="Wan A.T."/>
            <person name="Shi M."/>
            <person name="Liu X."/>
            <person name="Cao Q."/>
            <person name="Hui J.H.L."/>
            <person name="Sookrung N."/>
            <person name="Leung T.F."/>
            <person name="Tungtrongchitr A."/>
            <person name="Tsui S.K.W."/>
        </authorList>
    </citation>
    <scope>NUCLEOTIDE SEQUENCE [LARGE SCALE GENOMIC DNA]</scope>
    <source>
        <strain evidence="1">PWHHKU_190912</strain>
    </source>
</reference>
<protein>
    <recommendedName>
        <fullName evidence="3">Per a allergen</fullName>
    </recommendedName>
</protein>
<evidence type="ECO:0008006" key="3">
    <source>
        <dbReference type="Google" id="ProtNLM"/>
    </source>
</evidence>
<accession>A0ABQ8TRP4</accession>
<gene>
    <name evidence="1" type="ORF">ANN_10263</name>
</gene>
<name>A0ABQ8TRP4_PERAM</name>
<dbReference type="SMART" id="SM00700">
    <property type="entry name" value="JHBP"/>
    <property type="match status" value="1"/>
</dbReference>
<dbReference type="EMBL" id="JAJSOF020000005">
    <property type="protein sequence ID" value="KAJ4448249.1"/>
    <property type="molecule type" value="Genomic_DNA"/>
</dbReference>
<organism evidence="1 2">
    <name type="scientific">Periplaneta americana</name>
    <name type="common">American cockroach</name>
    <name type="synonym">Blatta americana</name>
    <dbReference type="NCBI Taxonomy" id="6978"/>
    <lineage>
        <taxon>Eukaryota</taxon>
        <taxon>Metazoa</taxon>
        <taxon>Ecdysozoa</taxon>
        <taxon>Arthropoda</taxon>
        <taxon>Hexapoda</taxon>
        <taxon>Insecta</taxon>
        <taxon>Pterygota</taxon>
        <taxon>Neoptera</taxon>
        <taxon>Polyneoptera</taxon>
        <taxon>Dictyoptera</taxon>
        <taxon>Blattodea</taxon>
        <taxon>Blattoidea</taxon>
        <taxon>Blattidae</taxon>
        <taxon>Blattinae</taxon>
        <taxon>Periplaneta</taxon>
    </lineage>
</organism>
<dbReference type="PANTHER" id="PTHR11008">
    <property type="entry name" value="PROTEIN TAKEOUT-LIKE PROTEIN"/>
    <property type="match status" value="1"/>
</dbReference>
<dbReference type="PANTHER" id="PTHR11008:SF41">
    <property type="entry name" value="RE70318P"/>
    <property type="match status" value="1"/>
</dbReference>
<dbReference type="InterPro" id="IPR038606">
    <property type="entry name" value="To_sf"/>
</dbReference>
<dbReference type="Gene3D" id="3.15.10.30">
    <property type="entry name" value="Haemolymph juvenile hormone binding protein"/>
    <property type="match status" value="2"/>
</dbReference>
<dbReference type="InterPro" id="IPR010562">
    <property type="entry name" value="Haemolymph_juvenile_hormone-bd"/>
</dbReference>
<dbReference type="Proteomes" id="UP001148838">
    <property type="component" value="Unassembled WGS sequence"/>
</dbReference>
<proteinExistence type="predicted"/>
<evidence type="ECO:0000313" key="1">
    <source>
        <dbReference type="EMBL" id="KAJ4448249.1"/>
    </source>
</evidence>
<keyword evidence="2" id="KW-1185">Reference proteome</keyword>
<sequence length="255" mass="28308">MAGLCEGGNEPSGSLKAIFVIQFRYVHNVNDVLLADKVMECGLPYHMPEKVFFPFSVYHGSCGVESIGVASSYIKACSYNDPNFNQCALKHGKEAIPKLLNGDRKYGFPPLDPMYVEEVMVKESGITIKAINFTIEGARDVDLKHISVDFDKQTISFDLNVPQAIFRGKYEMAGKLVQLPISGNGDFNCTYGDAMNKFLNENWRLVLDEIGKPAYKALGLIVHQIVTNVAKKVPFKELFLDTPAIPGNVEDEFDV</sequence>
<evidence type="ECO:0000313" key="2">
    <source>
        <dbReference type="Proteomes" id="UP001148838"/>
    </source>
</evidence>
<comment type="caution">
    <text evidence="1">The sequence shown here is derived from an EMBL/GenBank/DDBJ whole genome shotgun (WGS) entry which is preliminary data.</text>
</comment>
<dbReference type="Pfam" id="PF06585">
    <property type="entry name" value="JHBP"/>
    <property type="match status" value="1"/>
</dbReference>